<keyword evidence="2 6" id="KW-0812">Transmembrane</keyword>
<feature type="transmembrane region" description="Helical" evidence="6">
    <location>
        <begin position="30"/>
        <end position="53"/>
    </location>
</feature>
<proteinExistence type="predicted"/>
<dbReference type="GO" id="GO:0015095">
    <property type="term" value="F:magnesium ion transmembrane transporter activity"/>
    <property type="evidence" value="ECO:0007669"/>
    <property type="project" value="InterPro"/>
</dbReference>
<keyword evidence="3 6" id="KW-1133">Transmembrane helix</keyword>
<feature type="transmembrane region" description="Helical" evidence="6">
    <location>
        <begin position="266"/>
        <end position="285"/>
    </location>
</feature>
<dbReference type="Pfam" id="PF05653">
    <property type="entry name" value="Mg_trans_NIPA"/>
    <property type="match status" value="1"/>
</dbReference>
<dbReference type="GO" id="GO:0016020">
    <property type="term" value="C:membrane"/>
    <property type="evidence" value="ECO:0007669"/>
    <property type="project" value="UniProtKB-SubCell"/>
</dbReference>
<dbReference type="PANTHER" id="PTHR12570">
    <property type="match status" value="1"/>
</dbReference>
<feature type="region of interest" description="Disordered" evidence="5">
    <location>
        <begin position="376"/>
        <end position="426"/>
    </location>
</feature>
<keyword evidence="4 6" id="KW-0472">Membrane</keyword>
<protein>
    <recommendedName>
        <fullName evidence="9">DUF803-domain-containing protein</fullName>
    </recommendedName>
</protein>
<feature type="transmembrane region" description="Helical" evidence="6">
    <location>
        <begin position="291"/>
        <end position="313"/>
    </location>
</feature>
<dbReference type="SUPFAM" id="SSF103481">
    <property type="entry name" value="Multidrug resistance efflux transporter EmrE"/>
    <property type="match status" value="1"/>
</dbReference>
<evidence type="ECO:0000256" key="3">
    <source>
        <dbReference type="ARBA" id="ARBA00022989"/>
    </source>
</evidence>
<comment type="caution">
    <text evidence="7">The sequence shown here is derived from an EMBL/GenBank/DDBJ whole genome shotgun (WGS) entry which is preliminary data.</text>
</comment>
<comment type="subcellular location">
    <subcellularLocation>
        <location evidence="1">Membrane</location>
        <topology evidence="1">Multi-pass membrane protein</topology>
    </subcellularLocation>
</comment>
<feature type="transmembrane region" description="Helical" evidence="6">
    <location>
        <begin position="79"/>
        <end position="101"/>
    </location>
</feature>
<evidence type="ECO:0008006" key="9">
    <source>
        <dbReference type="Google" id="ProtNLM"/>
    </source>
</evidence>
<feature type="compositionally biased region" description="Low complexity" evidence="5">
    <location>
        <begin position="582"/>
        <end position="594"/>
    </location>
</feature>
<feature type="transmembrane region" description="Helical" evidence="6">
    <location>
        <begin position="173"/>
        <end position="190"/>
    </location>
</feature>
<sequence>MSSTASSLASATSGAVSASASATQGGSQPASYKVIGVLLAVGSGLVIGASFILKKKGLLNATKKAGGVAGEGHPYLKSVLWWSGMILMIVGEILNVIAYAFADAILVTPMGSLAVVTSGILAHFILKEKLTTFGWLGSALCILGSVIIAVNGPEQHASGGIEEFQKLFISVRFLVWVGICIAAAAALIWAKKNVLVYIFICSLLGGLSVACTSGLGAAILKSIRDKDGSQWKHWFMYFLIGFCVVTLLLEINYLNKALELFNTAMVTAIYFVVFTTCTIVTTIILNKGFDTTVSAIVTLVLGFLVIVLGVALLQLSKVDPEQIESTMLDRRTTLLLSATRAEKNGHKETAYDVEDPGMDTIRGLGGALGSVHRAISMRSRQSRRTTRMSSAESPFGAEEMGMRWRGRQGAPGAMGSGPGQMGEDGLRRYQLYDGPATDEPMPLDAADKISLHSNPKSATINGREKSGSAITFADNDNLHLYAASRKGPATQHVEQPRLEGTHVHTPTQGDFSIARSGSLFADKAYADPFSEENASAAGTSGHGLAGPQRQGTGDLGARPTLAQRLSSAFSTSSPDLASQDFAPAPDAAPSTAPAGSRGRFSLSPFGRGGARRSMSPPGEAMNGSTGAPRDHRVAHPRGPRDAEAQAEEEALVPRRASVDSEPDGLGPPLEQYDTRDAL</sequence>
<reference evidence="7 8" key="1">
    <citation type="submission" date="2021-12" db="EMBL/GenBank/DDBJ databases">
        <title>High titer production of polyol ester of fatty acids by Rhodotorula paludigena BS15 towards product separation-free biomass refinery.</title>
        <authorList>
            <person name="Mano J."/>
            <person name="Ono H."/>
            <person name="Tanaka T."/>
            <person name="Naito K."/>
            <person name="Sushida H."/>
            <person name="Ike M."/>
            <person name="Tokuyasu K."/>
            <person name="Kitaoka M."/>
        </authorList>
    </citation>
    <scope>NUCLEOTIDE SEQUENCE [LARGE SCALE GENOMIC DNA]</scope>
    <source>
        <strain evidence="7 8">BS15</strain>
    </source>
</reference>
<name>A0AAV5GMV8_9BASI</name>
<feature type="transmembrane region" description="Helical" evidence="6">
    <location>
        <begin position="197"/>
        <end position="219"/>
    </location>
</feature>
<organism evidence="7 8">
    <name type="scientific">Rhodotorula paludigena</name>
    <dbReference type="NCBI Taxonomy" id="86838"/>
    <lineage>
        <taxon>Eukaryota</taxon>
        <taxon>Fungi</taxon>
        <taxon>Dikarya</taxon>
        <taxon>Basidiomycota</taxon>
        <taxon>Pucciniomycotina</taxon>
        <taxon>Microbotryomycetes</taxon>
        <taxon>Sporidiobolales</taxon>
        <taxon>Sporidiobolaceae</taxon>
        <taxon>Rhodotorula</taxon>
    </lineage>
</organism>
<feature type="compositionally biased region" description="Polar residues" evidence="5">
    <location>
        <begin position="563"/>
        <end position="576"/>
    </location>
</feature>
<dbReference type="EMBL" id="BQKY01000008">
    <property type="protein sequence ID" value="GJN91225.1"/>
    <property type="molecule type" value="Genomic_DNA"/>
</dbReference>
<evidence type="ECO:0000256" key="4">
    <source>
        <dbReference type="ARBA" id="ARBA00023136"/>
    </source>
</evidence>
<feature type="region of interest" description="Disordered" evidence="5">
    <location>
        <begin position="485"/>
        <end position="510"/>
    </location>
</feature>
<evidence type="ECO:0000256" key="6">
    <source>
        <dbReference type="SAM" id="Phobius"/>
    </source>
</evidence>
<accession>A0AAV5GMV8</accession>
<evidence type="ECO:0000256" key="2">
    <source>
        <dbReference type="ARBA" id="ARBA00022692"/>
    </source>
</evidence>
<gene>
    <name evidence="7" type="ORF">Rhopal_004243-T1</name>
</gene>
<feature type="transmembrane region" description="Helical" evidence="6">
    <location>
        <begin position="133"/>
        <end position="153"/>
    </location>
</feature>
<dbReference type="PANTHER" id="PTHR12570:SF92">
    <property type="entry name" value="SPICHTHYIN, ISOFORM B"/>
    <property type="match status" value="1"/>
</dbReference>
<dbReference type="InterPro" id="IPR037185">
    <property type="entry name" value="EmrE-like"/>
</dbReference>
<feature type="transmembrane region" description="Helical" evidence="6">
    <location>
        <begin position="234"/>
        <end position="254"/>
    </location>
</feature>
<feature type="region of interest" description="Disordered" evidence="5">
    <location>
        <begin position="532"/>
        <end position="678"/>
    </location>
</feature>
<dbReference type="AlphaFoldDB" id="A0AAV5GMV8"/>
<dbReference type="InterPro" id="IPR008521">
    <property type="entry name" value="Mg_trans_NIPA"/>
</dbReference>
<feature type="transmembrane region" description="Helical" evidence="6">
    <location>
        <begin position="107"/>
        <end position="126"/>
    </location>
</feature>
<evidence type="ECO:0000313" key="7">
    <source>
        <dbReference type="EMBL" id="GJN91225.1"/>
    </source>
</evidence>
<dbReference type="Proteomes" id="UP001342314">
    <property type="component" value="Unassembled WGS sequence"/>
</dbReference>
<keyword evidence="8" id="KW-1185">Reference proteome</keyword>
<feature type="compositionally biased region" description="Basic and acidic residues" evidence="5">
    <location>
        <begin position="628"/>
        <end position="643"/>
    </location>
</feature>
<evidence type="ECO:0000256" key="5">
    <source>
        <dbReference type="SAM" id="MobiDB-lite"/>
    </source>
</evidence>
<feature type="compositionally biased region" description="Gly residues" evidence="5">
    <location>
        <begin position="412"/>
        <end position="422"/>
    </location>
</feature>
<evidence type="ECO:0000256" key="1">
    <source>
        <dbReference type="ARBA" id="ARBA00004141"/>
    </source>
</evidence>
<evidence type="ECO:0000313" key="8">
    <source>
        <dbReference type="Proteomes" id="UP001342314"/>
    </source>
</evidence>